<evidence type="ECO:0000256" key="2">
    <source>
        <dbReference type="SAM" id="MobiDB-lite"/>
    </source>
</evidence>
<accession>A0AAW5R211</accession>
<dbReference type="Gene3D" id="3.30.420.40">
    <property type="match status" value="2"/>
</dbReference>
<sequence length="588" mass="63738">MYSLGVNLSHDRAACLVGSDGSVVAIAEERLDREKHSCPVDPLGRIFTSMPLRSIDYCCRAAGIDVEDLDAVVFTNAVVAGPDSLRNLTVSDCVLQAPFSPHSRLYTIKHHLAHGLSAFAPSGFDETAVLVVDKGGSVAGQHRLSDGTSVPLLERATIFDGRDGTLVPVLKVTDRPARLYENCNSIGALYEMATLWLGCTPFDAGKTMGLAPYGSLEHLPTLRRFYSLTDAGYQISPAIQTVGLDLNPGFYAHRFGPPNANSENPSPEYAAVARAAQEAVEEIMVHLARLAVRLTGRRKLAIAGGVGLNCVANSRIRREVDLDDIFVQPAATDDGTAIGAAFYGLGALGGRWPGGNRGAGGKGGPKKNGNDGRKRWPGALGRPYSRTEIEQAIAARPGLASSYRIIDDADLGQVARALDAGRLIAWFTGGSEFGPRALGHRSLLADPRKPGLRSHLNANVKKREQYRPYAASITVDRARDFFHIEHEEPYMIFIHEMKKDFVSAFPSIAHVDNTCRLHTVTKDQNEPFHALLSAFGRISGVPMLLNTSLNGKSEPIVETPDHALDALIRLDLDGLYLDGVFLEKRRRY</sequence>
<proteinExistence type="inferred from homology"/>
<dbReference type="Proteomes" id="UP001320898">
    <property type="component" value="Unassembled WGS sequence"/>
</dbReference>
<dbReference type="PANTHER" id="PTHR34847:SF1">
    <property type="entry name" value="NODULATION PROTEIN U"/>
    <property type="match status" value="1"/>
</dbReference>
<dbReference type="SUPFAM" id="SSF53067">
    <property type="entry name" value="Actin-like ATPase domain"/>
    <property type="match status" value="1"/>
</dbReference>
<evidence type="ECO:0000313" key="5">
    <source>
        <dbReference type="EMBL" id="MCT8972893.1"/>
    </source>
</evidence>
<dbReference type="Gene3D" id="3.90.870.20">
    <property type="entry name" value="Carbamoyltransferase, C-terminal domain"/>
    <property type="match status" value="1"/>
</dbReference>
<dbReference type="CDD" id="cd24098">
    <property type="entry name" value="ASKHA_NBD_TobZ_N"/>
    <property type="match status" value="1"/>
</dbReference>
<dbReference type="InterPro" id="IPR051338">
    <property type="entry name" value="NodU/CmcH_Carbamoyltrnsfr"/>
</dbReference>
<feature type="compositionally biased region" description="Gly residues" evidence="2">
    <location>
        <begin position="354"/>
        <end position="363"/>
    </location>
</feature>
<dbReference type="GO" id="GO:0003824">
    <property type="term" value="F:catalytic activity"/>
    <property type="evidence" value="ECO:0007669"/>
    <property type="project" value="InterPro"/>
</dbReference>
<dbReference type="InterPro" id="IPR038152">
    <property type="entry name" value="Carbam_trans_C_sf"/>
</dbReference>
<evidence type="ECO:0000313" key="6">
    <source>
        <dbReference type="Proteomes" id="UP001320898"/>
    </source>
</evidence>
<dbReference type="EMBL" id="JALIDZ010000005">
    <property type="protein sequence ID" value="MCT8972893.1"/>
    <property type="molecule type" value="Genomic_DNA"/>
</dbReference>
<dbReference type="RefSeq" id="WP_261616464.1">
    <property type="nucleotide sequence ID" value="NZ_JALIDZ010000005.1"/>
</dbReference>
<reference evidence="5 6" key="1">
    <citation type="submission" date="2022-04" db="EMBL/GenBank/DDBJ databases">
        <authorList>
            <person name="Ye Y.-Q."/>
            <person name="Du Z.-J."/>
        </authorList>
    </citation>
    <scope>NUCLEOTIDE SEQUENCE [LARGE SCALE GENOMIC DNA]</scope>
    <source>
        <strain evidence="5 6">A6E488</strain>
    </source>
</reference>
<feature type="domain" description="Carbamoyltransferase C-terminal" evidence="4">
    <location>
        <begin position="415"/>
        <end position="584"/>
    </location>
</feature>
<dbReference type="PANTHER" id="PTHR34847">
    <property type="entry name" value="NODULATION PROTEIN U"/>
    <property type="match status" value="1"/>
</dbReference>
<name>A0AAW5R211_9HYPH</name>
<dbReference type="Pfam" id="PF16861">
    <property type="entry name" value="Carbam_trans_C"/>
    <property type="match status" value="1"/>
</dbReference>
<organism evidence="5 6">
    <name type="scientific">Microbaculum marinisediminis</name>
    <dbReference type="NCBI Taxonomy" id="2931392"/>
    <lineage>
        <taxon>Bacteria</taxon>
        <taxon>Pseudomonadati</taxon>
        <taxon>Pseudomonadota</taxon>
        <taxon>Alphaproteobacteria</taxon>
        <taxon>Hyphomicrobiales</taxon>
        <taxon>Tepidamorphaceae</taxon>
        <taxon>Microbaculum</taxon>
    </lineage>
</organism>
<feature type="region of interest" description="Disordered" evidence="2">
    <location>
        <begin position="354"/>
        <end position="381"/>
    </location>
</feature>
<dbReference type="Pfam" id="PF02543">
    <property type="entry name" value="Carbam_trans_N"/>
    <property type="match status" value="1"/>
</dbReference>
<dbReference type="InterPro" id="IPR043129">
    <property type="entry name" value="ATPase_NBD"/>
</dbReference>
<dbReference type="InterPro" id="IPR031730">
    <property type="entry name" value="Carbam_trans_C"/>
</dbReference>
<protein>
    <recommendedName>
        <fullName evidence="7">Carbamoyltransferase</fullName>
    </recommendedName>
</protein>
<keyword evidence="6" id="KW-1185">Reference proteome</keyword>
<dbReference type="AlphaFoldDB" id="A0AAW5R211"/>
<evidence type="ECO:0000256" key="1">
    <source>
        <dbReference type="ARBA" id="ARBA00006129"/>
    </source>
</evidence>
<evidence type="ECO:0000259" key="4">
    <source>
        <dbReference type="Pfam" id="PF16861"/>
    </source>
</evidence>
<evidence type="ECO:0000259" key="3">
    <source>
        <dbReference type="Pfam" id="PF02543"/>
    </source>
</evidence>
<comment type="caution">
    <text evidence="5">The sequence shown here is derived from an EMBL/GenBank/DDBJ whole genome shotgun (WGS) entry which is preliminary data.</text>
</comment>
<evidence type="ECO:0008006" key="7">
    <source>
        <dbReference type="Google" id="ProtNLM"/>
    </source>
</evidence>
<comment type="similarity">
    <text evidence="1">Belongs to the NodU/CmcH family.</text>
</comment>
<dbReference type="InterPro" id="IPR003696">
    <property type="entry name" value="Carbtransf_dom"/>
</dbReference>
<gene>
    <name evidence="5" type="ORF">MUB46_13585</name>
</gene>
<feature type="domain" description="Carbamoyltransferase" evidence="3">
    <location>
        <begin position="105"/>
        <end position="341"/>
    </location>
</feature>